<protein>
    <submittedName>
        <fullName evidence="1">Uncharacterized protein</fullName>
    </submittedName>
</protein>
<gene>
    <name evidence="1" type="ORF">HPB50_009920</name>
</gene>
<keyword evidence="2" id="KW-1185">Reference proteome</keyword>
<accession>A0ACB7RMP1</accession>
<dbReference type="Proteomes" id="UP000821845">
    <property type="component" value="Chromosome 9"/>
</dbReference>
<name>A0ACB7RMP1_HYAAI</name>
<proteinExistence type="predicted"/>
<reference evidence="1" key="1">
    <citation type="submission" date="2020-05" db="EMBL/GenBank/DDBJ databases">
        <title>Large-scale comparative analyses of tick genomes elucidate their genetic diversity and vector capacities.</title>
        <authorList>
            <person name="Jia N."/>
            <person name="Wang J."/>
            <person name="Shi W."/>
            <person name="Du L."/>
            <person name="Sun Y."/>
            <person name="Zhan W."/>
            <person name="Jiang J."/>
            <person name="Wang Q."/>
            <person name="Zhang B."/>
            <person name="Ji P."/>
            <person name="Sakyi L.B."/>
            <person name="Cui X."/>
            <person name="Yuan T."/>
            <person name="Jiang B."/>
            <person name="Yang W."/>
            <person name="Lam T.T.-Y."/>
            <person name="Chang Q."/>
            <person name="Ding S."/>
            <person name="Wang X."/>
            <person name="Zhu J."/>
            <person name="Ruan X."/>
            <person name="Zhao L."/>
            <person name="Wei J."/>
            <person name="Que T."/>
            <person name="Du C."/>
            <person name="Cheng J."/>
            <person name="Dai P."/>
            <person name="Han X."/>
            <person name="Huang E."/>
            <person name="Gao Y."/>
            <person name="Liu J."/>
            <person name="Shao H."/>
            <person name="Ye R."/>
            <person name="Li L."/>
            <person name="Wei W."/>
            <person name="Wang X."/>
            <person name="Wang C."/>
            <person name="Yang T."/>
            <person name="Huo Q."/>
            <person name="Li W."/>
            <person name="Guo W."/>
            <person name="Chen H."/>
            <person name="Zhou L."/>
            <person name="Ni X."/>
            <person name="Tian J."/>
            <person name="Zhou Y."/>
            <person name="Sheng Y."/>
            <person name="Liu T."/>
            <person name="Pan Y."/>
            <person name="Xia L."/>
            <person name="Li J."/>
            <person name="Zhao F."/>
            <person name="Cao W."/>
        </authorList>
    </citation>
    <scope>NUCLEOTIDE SEQUENCE</scope>
    <source>
        <strain evidence="1">Hyas-2018</strain>
    </source>
</reference>
<comment type="caution">
    <text evidence="1">The sequence shown here is derived from an EMBL/GenBank/DDBJ whole genome shotgun (WGS) entry which is preliminary data.</text>
</comment>
<dbReference type="EMBL" id="CM023489">
    <property type="protein sequence ID" value="KAH6922162.1"/>
    <property type="molecule type" value="Genomic_DNA"/>
</dbReference>
<evidence type="ECO:0000313" key="2">
    <source>
        <dbReference type="Proteomes" id="UP000821845"/>
    </source>
</evidence>
<sequence>MADFWQMVWDHNSQTVVVLSVVDEKEYPQFWPDADEEQDYGSFKVKPTSDETATTASTDTAPADEKPSGGPGLVSRDFILQSTQDDYELSCRVIQCPGWPQACTPMATLFDLIRTVAARHAEDLNGPVVVVDKCGGTEAATFCCLSALYKQLESEKCVDVYLYAKLYHMRRPGIWKSQDDFLFLYRAVESLLAVSNGPAAAPILANATNGQLTSNGHAVKIEEVAGKIESPD</sequence>
<organism evidence="1 2">
    <name type="scientific">Hyalomma asiaticum</name>
    <name type="common">Tick</name>
    <dbReference type="NCBI Taxonomy" id="266040"/>
    <lineage>
        <taxon>Eukaryota</taxon>
        <taxon>Metazoa</taxon>
        <taxon>Ecdysozoa</taxon>
        <taxon>Arthropoda</taxon>
        <taxon>Chelicerata</taxon>
        <taxon>Arachnida</taxon>
        <taxon>Acari</taxon>
        <taxon>Parasitiformes</taxon>
        <taxon>Ixodida</taxon>
        <taxon>Ixodoidea</taxon>
        <taxon>Ixodidae</taxon>
        <taxon>Hyalomminae</taxon>
        <taxon>Hyalomma</taxon>
    </lineage>
</organism>
<evidence type="ECO:0000313" key="1">
    <source>
        <dbReference type="EMBL" id="KAH6922162.1"/>
    </source>
</evidence>